<organism evidence="3 4">
    <name type="scientific">Trichloromonas acetexigens</name>
    <dbReference type="NCBI Taxonomy" id="38815"/>
    <lineage>
        <taxon>Bacteria</taxon>
        <taxon>Pseudomonadati</taxon>
        <taxon>Thermodesulfobacteriota</taxon>
        <taxon>Desulfuromonadia</taxon>
        <taxon>Desulfuromonadales</taxon>
        <taxon>Trichloromonadaceae</taxon>
        <taxon>Trichloromonas</taxon>
    </lineage>
</organism>
<sequence length="334" mass="38204">MDTLMRQWNLLTLVPRLPAKKTTVRLRDELEERGYPTTLRTVQRDLEKLESEFQLSSDGNRPAGWFWPRDAVQFDIPGMSPYAALVFKMVRRHLGRLLPEACLDLLAPYFRQGDKILADIEPQPLATWPDRVAVLSRTQPLQPPLIDSQVLFAVYDGLLHGRQLSIAYRRRGEDQAQERIVNPLGIVVVDQTHYLVATFWHYTDLKQLAIHRIETAQVLDTAALTPEDFDLQTYVDSGAFGYPEGEELLSLRALFAPDPARQFEETPLSAEQKLSEQADGRILLEAQVRDTAQLRWWLQGFGAQVEILGPPGLREEFAEQIRQLAARYGCLFLR</sequence>
<dbReference type="Proteomes" id="UP000317155">
    <property type="component" value="Unassembled WGS sequence"/>
</dbReference>
<dbReference type="Pfam" id="PF13280">
    <property type="entry name" value="WYL"/>
    <property type="match status" value="1"/>
</dbReference>
<evidence type="ECO:0000259" key="1">
    <source>
        <dbReference type="Pfam" id="PF13280"/>
    </source>
</evidence>
<reference evidence="3 4" key="1">
    <citation type="submission" date="2019-07" db="EMBL/GenBank/DDBJ databases">
        <title>Insights of Desulfuromonas acetexigens electromicrobiology.</title>
        <authorList>
            <person name="Katuri K."/>
            <person name="Sapireddy V."/>
            <person name="Shaw D.R."/>
            <person name="Saikaly P."/>
        </authorList>
    </citation>
    <scope>NUCLEOTIDE SEQUENCE [LARGE SCALE GENOMIC DNA]</scope>
    <source>
        <strain evidence="3 4">2873</strain>
    </source>
</reference>
<dbReference type="PROSITE" id="PS52050">
    <property type="entry name" value="WYL"/>
    <property type="match status" value="1"/>
</dbReference>
<dbReference type="PANTHER" id="PTHR34580">
    <property type="match status" value="1"/>
</dbReference>
<dbReference type="EMBL" id="VJVV01000012">
    <property type="protein sequence ID" value="TRO79114.1"/>
    <property type="molecule type" value="Genomic_DNA"/>
</dbReference>
<evidence type="ECO:0000313" key="3">
    <source>
        <dbReference type="EMBL" id="TRO79114.1"/>
    </source>
</evidence>
<feature type="domain" description="WCX" evidence="2">
    <location>
        <begin position="250"/>
        <end position="325"/>
    </location>
</feature>
<dbReference type="OrthoDB" id="5417724at2"/>
<evidence type="ECO:0000259" key="2">
    <source>
        <dbReference type="Pfam" id="PF25583"/>
    </source>
</evidence>
<dbReference type="Pfam" id="PF25583">
    <property type="entry name" value="WCX"/>
    <property type="match status" value="1"/>
</dbReference>
<dbReference type="InterPro" id="IPR026881">
    <property type="entry name" value="WYL_dom"/>
</dbReference>
<name>A0A550J7A6_9BACT</name>
<dbReference type="AlphaFoldDB" id="A0A550J7A6"/>
<feature type="domain" description="WYL" evidence="1">
    <location>
        <begin position="150"/>
        <end position="218"/>
    </location>
</feature>
<comment type="caution">
    <text evidence="3">The sequence shown here is derived from an EMBL/GenBank/DDBJ whole genome shotgun (WGS) entry which is preliminary data.</text>
</comment>
<gene>
    <name evidence="3" type="ORF">FL622_14120</name>
</gene>
<keyword evidence="4" id="KW-1185">Reference proteome</keyword>
<dbReference type="RefSeq" id="WP_092054000.1">
    <property type="nucleotide sequence ID" value="NZ_FOJJ01000004.1"/>
</dbReference>
<evidence type="ECO:0000313" key="4">
    <source>
        <dbReference type="Proteomes" id="UP000317155"/>
    </source>
</evidence>
<accession>A0A550J7A6</accession>
<protein>
    <submittedName>
        <fullName evidence="3">WYL domain-containing protein</fullName>
    </submittedName>
</protein>
<proteinExistence type="predicted"/>
<dbReference type="InterPro" id="IPR051534">
    <property type="entry name" value="CBASS_pafABC_assoc_protein"/>
</dbReference>
<dbReference type="PANTHER" id="PTHR34580:SF1">
    <property type="entry name" value="PROTEIN PAFC"/>
    <property type="match status" value="1"/>
</dbReference>
<dbReference type="InterPro" id="IPR057727">
    <property type="entry name" value="WCX_dom"/>
</dbReference>